<keyword evidence="3" id="KW-1185">Reference proteome</keyword>
<dbReference type="InterPro" id="IPR006311">
    <property type="entry name" value="TAT_signal"/>
</dbReference>
<dbReference type="Proteomes" id="UP000315700">
    <property type="component" value="Chromosome"/>
</dbReference>
<gene>
    <name evidence="2" type="ORF">Pan44_02260</name>
</gene>
<evidence type="ECO:0000313" key="3">
    <source>
        <dbReference type="Proteomes" id="UP000315700"/>
    </source>
</evidence>
<dbReference type="OrthoDB" id="9553292at2"/>
<dbReference type="EMBL" id="CP036271">
    <property type="protein sequence ID" value="QDT52217.1"/>
    <property type="molecule type" value="Genomic_DNA"/>
</dbReference>
<dbReference type="PROSITE" id="PS51318">
    <property type="entry name" value="TAT"/>
    <property type="match status" value="1"/>
</dbReference>
<dbReference type="InParanoid" id="A0A517S7V2"/>
<evidence type="ECO:0000313" key="2">
    <source>
        <dbReference type="EMBL" id="QDT52217.1"/>
    </source>
</evidence>
<protein>
    <submittedName>
        <fullName evidence="2">Uncharacterized protein</fullName>
    </submittedName>
</protein>
<organism evidence="2 3">
    <name type="scientific">Caulifigura coniformis</name>
    <dbReference type="NCBI Taxonomy" id="2527983"/>
    <lineage>
        <taxon>Bacteria</taxon>
        <taxon>Pseudomonadati</taxon>
        <taxon>Planctomycetota</taxon>
        <taxon>Planctomycetia</taxon>
        <taxon>Planctomycetales</taxon>
        <taxon>Planctomycetaceae</taxon>
        <taxon>Caulifigura</taxon>
    </lineage>
</organism>
<dbReference type="RefSeq" id="WP_145026441.1">
    <property type="nucleotide sequence ID" value="NZ_CP036271.1"/>
</dbReference>
<sequence precursor="true">MHLPNRRRFLQNVGRGMLAASVGPALAFDLRLATAADAEGSDRLTFGPQERLVDLLQSSSPDTMLRLVVAELKRGASLNELTAAAALANARAFAGEDYVGFHTLMALRPALTMANELTGPAAALPVLKVLYRNSSRITEAGAAAHDALQPVAASASDAGGSKAIREALHRRERLDAERALVASTLDSPATGFNDLLPAVEDGVEVHRIVLAARAWDMISLVGEENAATMLRQSLRYCLKNEERAAERFSGLRAMLPRLMEKHQLETRPWGTREVDDAWVTEMVQTLWTSSPDDAAEVVAQAIVEGIAPSRIFEAISLRTNQLVLCDPGRKKEWAAPGKPEGSVHGDSMGVHASDAAHAWRTIALASEARQRNAALVLAAWHCAQDGGPTTDAAKWPARPLPMQLERVKGTTQVELLGSLDEAIRANDQELACAVTSRYGAAGHEARPLMEMLRGYAISQDGALHAEKYYYTVRSNFEATSPAMRWRHVVALSRVTASEYGHPAAGLEEAKGLVGA</sequence>
<name>A0A517S7V2_9PLAN</name>
<dbReference type="KEGG" id="ccos:Pan44_02260"/>
<reference evidence="2 3" key="1">
    <citation type="submission" date="2019-02" db="EMBL/GenBank/DDBJ databases">
        <title>Deep-cultivation of Planctomycetes and their phenomic and genomic characterization uncovers novel biology.</title>
        <authorList>
            <person name="Wiegand S."/>
            <person name="Jogler M."/>
            <person name="Boedeker C."/>
            <person name="Pinto D."/>
            <person name="Vollmers J."/>
            <person name="Rivas-Marin E."/>
            <person name="Kohn T."/>
            <person name="Peeters S.H."/>
            <person name="Heuer A."/>
            <person name="Rast P."/>
            <person name="Oberbeckmann S."/>
            <person name="Bunk B."/>
            <person name="Jeske O."/>
            <person name="Meyerdierks A."/>
            <person name="Storesund J.E."/>
            <person name="Kallscheuer N."/>
            <person name="Luecker S."/>
            <person name="Lage O.M."/>
            <person name="Pohl T."/>
            <person name="Merkel B.J."/>
            <person name="Hornburger P."/>
            <person name="Mueller R.-W."/>
            <person name="Bruemmer F."/>
            <person name="Labrenz M."/>
            <person name="Spormann A.M."/>
            <person name="Op den Camp H."/>
            <person name="Overmann J."/>
            <person name="Amann R."/>
            <person name="Jetten M.S.M."/>
            <person name="Mascher T."/>
            <person name="Medema M.H."/>
            <person name="Devos D.P."/>
            <person name="Kaster A.-K."/>
            <person name="Ovreas L."/>
            <person name="Rohde M."/>
            <person name="Galperin M.Y."/>
            <person name="Jogler C."/>
        </authorList>
    </citation>
    <scope>NUCLEOTIDE SEQUENCE [LARGE SCALE GENOMIC DNA]</scope>
    <source>
        <strain evidence="2 3">Pan44</strain>
    </source>
</reference>
<accession>A0A517S7V2</accession>
<keyword evidence="1" id="KW-0732">Signal</keyword>
<feature type="signal peptide" evidence="1">
    <location>
        <begin position="1"/>
        <end position="27"/>
    </location>
</feature>
<evidence type="ECO:0000256" key="1">
    <source>
        <dbReference type="SAM" id="SignalP"/>
    </source>
</evidence>
<feature type="chain" id="PRO_5022030803" evidence="1">
    <location>
        <begin position="28"/>
        <end position="515"/>
    </location>
</feature>
<dbReference type="AlphaFoldDB" id="A0A517S7V2"/>
<proteinExistence type="predicted"/>